<feature type="active site" description="Proton donor" evidence="2">
    <location>
        <position position="43"/>
    </location>
</feature>
<feature type="active site" description="Proton acceptor" evidence="2">
    <location>
        <position position="129"/>
    </location>
</feature>
<dbReference type="SUPFAM" id="SSF55144">
    <property type="entry name" value="LigT-like"/>
    <property type="match status" value="1"/>
</dbReference>
<protein>
    <recommendedName>
        <fullName evidence="2">RNA 2',3'-cyclic phosphodiesterase</fullName>
        <shortName evidence="2">RNA 2',3'-CPDase</shortName>
        <ecNumber evidence="2">3.1.4.58</ecNumber>
    </recommendedName>
</protein>
<dbReference type="PANTHER" id="PTHR35561">
    <property type="entry name" value="RNA 2',3'-CYCLIC PHOSPHODIESTERASE"/>
    <property type="match status" value="1"/>
</dbReference>
<dbReference type="HAMAP" id="MF_01940">
    <property type="entry name" value="RNA_CPDase"/>
    <property type="match status" value="1"/>
</dbReference>
<dbReference type="GO" id="GO:0008664">
    <property type="term" value="F:RNA 2',3'-cyclic 3'-phosphodiesterase activity"/>
    <property type="evidence" value="ECO:0007669"/>
    <property type="project" value="UniProtKB-EC"/>
</dbReference>
<dbReference type="AlphaFoldDB" id="A0A6M0Q8Y3"/>
<proteinExistence type="inferred from homology"/>
<name>A0A6M0Q8Y3_9BACI</name>
<evidence type="ECO:0000313" key="4">
    <source>
        <dbReference type="Proteomes" id="UP000481043"/>
    </source>
</evidence>
<reference evidence="3 4" key="1">
    <citation type="submission" date="2020-02" db="EMBL/GenBank/DDBJ databases">
        <title>Bacillus aquiflavi sp. nov., isolated from yellow water of strong flavor Chinese baijiu in Yibin region of China.</title>
        <authorList>
            <person name="Xie J."/>
        </authorList>
    </citation>
    <scope>NUCLEOTIDE SEQUENCE [LARGE SCALE GENOMIC DNA]</scope>
    <source>
        <strain evidence="3 4">SA4</strain>
    </source>
</reference>
<organism evidence="3 4">
    <name type="scientific">Bacillus mesophilus</name>
    <dbReference type="NCBI Taxonomy" id="1808955"/>
    <lineage>
        <taxon>Bacteria</taxon>
        <taxon>Bacillati</taxon>
        <taxon>Bacillota</taxon>
        <taxon>Bacilli</taxon>
        <taxon>Bacillales</taxon>
        <taxon>Bacillaceae</taxon>
        <taxon>Bacillus</taxon>
    </lineage>
</organism>
<feature type="short sequence motif" description="HXTX 1" evidence="2">
    <location>
        <begin position="43"/>
        <end position="46"/>
    </location>
</feature>
<dbReference type="Gene3D" id="3.90.1140.10">
    <property type="entry name" value="Cyclic phosphodiesterase"/>
    <property type="match status" value="1"/>
</dbReference>
<dbReference type="EMBL" id="JAAIWM010000002">
    <property type="protein sequence ID" value="NEY71970.1"/>
    <property type="molecule type" value="Genomic_DNA"/>
</dbReference>
<dbReference type="EC" id="3.1.4.58" evidence="2"/>
<sequence>MTSTHYFLAVPIPQATKQLYLEWRQLVKEKLPFKSWVHHEDYHITLVFLGDAPFSKIQEVKAEMKRIANKHQAFPLQLKGLGTFGAKESPRIFWSGLDVPSELAELQRDIFDACVGIGFNMDKRPYHPHMTLARRWQSEHDFPYKELSKLFQPKEELLTFEVENIVLYQTHLNRSPKYQPLSIFPLNQNG</sequence>
<comment type="similarity">
    <text evidence="2">Belongs to the 2H phosphoesterase superfamily. ThpR family.</text>
</comment>
<comment type="caution">
    <text evidence="3">The sequence shown here is derived from an EMBL/GenBank/DDBJ whole genome shotgun (WGS) entry which is preliminary data.</text>
</comment>
<dbReference type="GO" id="GO:0004113">
    <property type="term" value="F:2',3'-cyclic-nucleotide 3'-phosphodiesterase activity"/>
    <property type="evidence" value="ECO:0007669"/>
    <property type="project" value="InterPro"/>
</dbReference>
<evidence type="ECO:0000256" key="1">
    <source>
        <dbReference type="ARBA" id="ARBA00022801"/>
    </source>
</evidence>
<feature type="short sequence motif" description="HXTX 2" evidence="2">
    <location>
        <begin position="129"/>
        <end position="132"/>
    </location>
</feature>
<dbReference type="InterPro" id="IPR004175">
    <property type="entry name" value="RNA_CPDase"/>
</dbReference>
<comment type="catalytic activity">
    <reaction evidence="2">
        <text>a 3'-end 2',3'-cyclophospho-ribonucleotide-RNA + H2O = a 3'-end 2'-phospho-ribonucleotide-RNA + H(+)</text>
        <dbReference type="Rhea" id="RHEA:11828"/>
        <dbReference type="Rhea" id="RHEA-COMP:10464"/>
        <dbReference type="Rhea" id="RHEA-COMP:17353"/>
        <dbReference type="ChEBI" id="CHEBI:15377"/>
        <dbReference type="ChEBI" id="CHEBI:15378"/>
        <dbReference type="ChEBI" id="CHEBI:83064"/>
        <dbReference type="ChEBI" id="CHEBI:173113"/>
        <dbReference type="EC" id="3.1.4.58"/>
    </reaction>
</comment>
<dbReference type="Proteomes" id="UP000481043">
    <property type="component" value="Unassembled WGS sequence"/>
</dbReference>
<dbReference type="PANTHER" id="PTHR35561:SF1">
    <property type="entry name" value="RNA 2',3'-CYCLIC PHOSPHODIESTERASE"/>
    <property type="match status" value="1"/>
</dbReference>
<keyword evidence="4" id="KW-1185">Reference proteome</keyword>
<evidence type="ECO:0000256" key="2">
    <source>
        <dbReference type="HAMAP-Rule" id="MF_01940"/>
    </source>
</evidence>
<gene>
    <name evidence="3" type="primary">thpR</name>
    <name evidence="3" type="ORF">G4D63_09435</name>
</gene>
<evidence type="ECO:0000313" key="3">
    <source>
        <dbReference type="EMBL" id="NEY71970.1"/>
    </source>
</evidence>
<keyword evidence="1 2" id="KW-0378">Hydrolase</keyword>
<dbReference type="NCBIfam" id="TIGR02258">
    <property type="entry name" value="2_5_ligase"/>
    <property type="match status" value="1"/>
</dbReference>
<dbReference type="Pfam" id="PF13563">
    <property type="entry name" value="2_5_RNA_ligase2"/>
    <property type="match status" value="1"/>
</dbReference>
<accession>A0A6M0Q8Y3</accession>
<comment type="function">
    <text evidence="2">Hydrolyzes RNA 2',3'-cyclic phosphodiester to an RNA 2'-phosphomonoester.</text>
</comment>
<dbReference type="InterPro" id="IPR009097">
    <property type="entry name" value="Cyclic_Pdiesterase"/>
</dbReference>
<dbReference type="RefSeq" id="WP_163179381.1">
    <property type="nucleotide sequence ID" value="NZ_JAAIWM010000002.1"/>
</dbReference>